<organism evidence="1 2">
    <name type="scientific">Edwardsiella anguillarum ET080813</name>
    <dbReference type="NCBI Taxonomy" id="667120"/>
    <lineage>
        <taxon>Bacteria</taxon>
        <taxon>Pseudomonadati</taxon>
        <taxon>Pseudomonadota</taxon>
        <taxon>Gammaproteobacteria</taxon>
        <taxon>Enterobacterales</taxon>
        <taxon>Hafniaceae</taxon>
        <taxon>Edwardsiella</taxon>
    </lineage>
</organism>
<dbReference type="Proteomes" id="UP000028681">
    <property type="component" value="Chromosome"/>
</dbReference>
<protein>
    <submittedName>
        <fullName evidence="1">Uncharacterized protein</fullName>
    </submittedName>
</protein>
<reference evidence="1 2" key="1">
    <citation type="journal article" date="2012" name="PLoS ONE">
        <title>Edwardsiella comparative phylogenomics reveal the new intra/inter-species taxonomic relationships, virulence evolution and niche adaptation mechanisms.</title>
        <authorList>
            <person name="Yang M."/>
            <person name="Lv Y."/>
            <person name="Xiao J."/>
            <person name="Wu H."/>
            <person name="Zheng H."/>
            <person name="Liu Q."/>
            <person name="Zhang Y."/>
            <person name="Wang Q."/>
        </authorList>
    </citation>
    <scope>NUCLEOTIDE SEQUENCE [LARGE SCALE GENOMIC DNA]</scope>
    <source>
        <strain evidence="2">080813</strain>
    </source>
</reference>
<accession>A0A076LLU2</accession>
<dbReference type="HOGENOM" id="CLU_3288769_0_0_6"/>
<dbReference type="AlphaFoldDB" id="A0A076LLU2"/>
<gene>
    <name evidence="1" type="ORF">ETEE_1249</name>
</gene>
<name>A0A076LLU2_9GAMM</name>
<evidence type="ECO:0000313" key="1">
    <source>
        <dbReference type="EMBL" id="AIJ07707.1"/>
    </source>
</evidence>
<dbReference type="KEGG" id="ete:ETEE_1249"/>
<dbReference type="EMBL" id="CP006664">
    <property type="protein sequence ID" value="AIJ07707.1"/>
    <property type="molecule type" value="Genomic_DNA"/>
</dbReference>
<sequence length="40" mass="4369">MRRRTVGVFSAEVDAARAIPINSLPQTPPEWYRLGGADGL</sequence>
<evidence type="ECO:0000313" key="2">
    <source>
        <dbReference type="Proteomes" id="UP000028681"/>
    </source>
</evidence>
<proteinExistence type="predicted"/>